<dbReference type="AlphaFoldDB" id="A0A544TVJ5"/>
<dbReference type="PANTHER" id="PTHR46797">
    <property type="entry name" value="HTH-TYPE TRANSCRIPTIONAL REGULATOR"/>
    <property type="match status" value="1"/>
</dbReference>
<dbReference type="GO" id="GO:0003700">
    <property type="term" value="F:DNA-binding transcription factor activity"/>
    <property type="evidence" value="ECO:0007669"/>
    <property type="project" value="TreeGrafter"/>
</dbReference>
<keyword evidence="1" id="KW-0238">DNA-binding</keyword>
<evidence type="ECO:0000313" key="4">
    <source>
        <dbReference type="Proteomes" id="UP000316626"/>
    </source>
</evidence>
<organism evidence="3 4">
    <name type="scientific">Psychrobacillus vulpis</name>
    <dbReference type="NCBI Taxonomy" id="2325572"/>
    <lineage>
        <taxon>Bacteria</taxon>
        <taxon>Bacillati</taxon>
        <taxon>Bacillota</taxon>
        <taxon>Bacilli</taxon>
        <taxon>Bacillales</taxon>
        <taxon>Bacillaceae</taxon>
        <taxon>Psychrobacillus</taxon>
    </lineage>
</organism>
<dbReference type="PANTHER" id="PTHR46797:SF1">
    <property type="entry name" value="METHYLPHOSPHONATE SYNTHASE"/>
    <property type="match status" value="1"/>
</dbReference>
<comment type="caution">
    <text evidence="3">The sequence shown here is derived from an EMBL/GenBank/DDBJ whole genome shotgun (WGS) entry which is preliminary data.</text>
</comment>
<dbReference type="Pfam" id="PF12844">
    <property type="entry name" value="HTH_19"/>
    <property type="match status" value="1"/>
</dbReference>
<dbReference type="SUPFAM" id="SSF48452">
    <property type="entry name" value="TPR-like"/>
    <property type="match status" value="2"/>
</dbReference>
<sequence>MPTLGERIRKLRKQQKMTLETLAGTELTKGMLSLIENNKANPSMESLNYIAEQLNVDVTELLEEVSSLELQEVLEKAELLFNKKNDDLADEYEQLIKLVEPYVPKLTQGYEAARLLEMYSKCLYHTNKNNWEPLINHAATMYEQMNLTAKRGDIGIFRSARRFIVHDYKGALSILLAERAELETNPLWTDPLSRLDYDYLEATMYFAIGEYDKAIIVMENAIEYSKKNKTFYRIDDLYRLAAAHAMMNENEEKKDNYLQKLNAYSEFADDKESRVFTYFANIHYLNSYKHLYEEADALFKTFIEKEQVSKLFSPFFKLEKGKILYGLGQFEEAIEKFEEVVIPEILHHPIDLSIFYEKDAYVALCYFELNQQEKAIEAAAKAVENINPMPHTPYKGFIQDTYEKVKI</sequence>
<dbReference type="SMART" id="SM00530">
    <property type="entry name" value="HTH_XRE"/>
    <property type="match status" value="1"/>
</dbReference>
<dbReference type="GO" id="GO:0003677">
    <property type="term" value="F:DNA binding"/>
    <property type="evidence" value="ECO:0007669"/>
    <property type="project" value="UniProtKB-KW"/>
</dbReference>
<protein>
    <submittedName>
        <fullName evidence="3">Helix-turn-helix domain-containing protein</fullName>
    </submittedName>
</protein>
<dbReference type="InterPro" id="IPR050807">
    <property type="entry name" value="TransReg_Diox_bact_type"/>
</dbReference>
<dbReference type="InterPro" id="IPR001387">
    <property type="entry name" value="Cro/C1-type_HTH"/>
</dbReference>
<gene>
    <name evidence="3" type="ORF">FG384_00540</name>
</gene>
<name>A0A544TVJ5_9BACI</name>
<dbReference type="OrthoDB" id="290878at2"/>
<evidence type="ECO:0000259" key="2">
    <source>
        <dbReference type="PROSITE" id="PS50943"/>
    </source>
</evidence>
<dbReference type="EMBL" id="VDGI01000001">
    <property type="protein sequence ID" value="TQR21477.1"/>
    <property type="molecule type" value="Genomic_DNA"/>
</dbReference>
<dbReference type="SUPFAM" id="SSF47413">
    <property type="entry name" value="lambda repressor-like DNA-binding domains"/>
    <property type="match status" value="1"/>
</dbReference>
<dbReference type="GO" id="GO:0005829">
    <property type="term" value="C:cytosol"/>
    <property type="evidence" value="ECO:0007669"/>
    <property type="project" value="TreeGrafter"/>
</dbReference>
<dbReference type="PROSITE" id="PS50943">
    <property type="entry name" value="HTH_CROC1"/>
    <property type="match status" value="1"/>
</dbReference>
<reference evidence="3 4" key="1">
    <citation type="submission" date="2019-06" db="EMBL/GenBank/DDBJ databases">
        <title>Psychrobacillus vulpis sp. nov., a new species isolated from feces of a red fox that inhabits in The Tablas de Daimiel Natural Park, Albacete, Spain.</title>
        <authorList>
            <person name="Rodriguez M."/>
            <person name="Reina J.C."/>
            <person name="Bejar V."/>
            <person name="Llamas I."/>
        </authorList>
    </citation>
    <scope>NUCLEOTIDE SEQUENCE [LARGE SCALE GENOMIC DNA]</scope>
    <source>
        <strain evidence="3 4">Z8</strain>
    </source>
</reference>
<proteinExistence type="predicted"/>
<dbReference type="RefSeq" id="WP_142640605.1">
    <property type="nucleotide sequence ID" value="NZ_VDGI01000001.1"/>
</dbReference>
<dbReference type="InterPro" id="IPR010982">
    <property type="entry name" value="Lambda_DNA-bd_dom_sf"/>
</dbReference>
<dbReference type="Proteomes" id="UP000316626">
    <property type="component" value="Unassembled WGS sequence"/>
</dbReference>
<feature type="domain" description="HTH cro/C1-type" evidence="2">
    <location>
        <begin position="8"/>
        <end position="61"/>
    </location>
</feature>
<keyword evidence="4" id="KW-1185">Reference proteome</keyword>
<accession>A0A544TVJ5</accession>
<evidence type="ECO:0000256" key="1">
    <source>
        <dbReference type="ARBA" id="ARBA00023125"/>
    </source>
</evidence>
<dbReference type="CDD" id="cd00093">
    <property type="entry name" value="HTH_XRE"/>
    <property type="match status" value="1"/>
</dbReference>
<dbReference type="Gene3D" id="1.25.40.10">
    <property type="entry name" value="Tetratricopeptide repeat domain"/>
    <property type="match status" value="2"/>
</dbReference>
<evidence type="ECO:0000313" key="3">
    <source>
        <dbReference type="EMBL" id="TQR21477.1"/>
    </source>
</evidence>
<dbReference type="InterPro" id="IPR011990">
    <property type="entry name" value="TPR-like_helical_dom_sf"/>
</dbReference>